<gene>
    <name evidence="2" type="ORF">G7Y89_g8588</name>
</gene>
<feature type="region of interest" description="Disordered" evidence="1">
    <location>
        <begin position="731"/>
        <end position="764"/>
    </location>
</feature>
<feature type="compositionally biased region" description="Polar residues" evidence="1">
    <location>
        <begin position="570"/>
        <end position="586"/>
    </location>
</feature>
<feature type="compositionally biased region" description="Polar residues" evidence="1">
    <location>
        <begin position="742"/>
        <end position="760"/>
    </location>
</feature>
<evidence type="ECO:0000313" key="2">
    <source>
        <dbReference type="EMBL" id="KAF4629559.1"/>
    </source>
</evidence>
<feature type="compositionally biased region" description="Basic residues" evidence="1">
    <location>
        <begin position="389"/>
        <end position="398"/>
    </location>
</feature>
<dbReference type="EMBL" id="JAAMPI010000659">
    <property type="protein sequence ID" value="KAF4629559.1"/>
    <property type="molecule type" value="Genomic_DNA"/>
</dbReference>
<feature type="compositionally biased region" description="Acidic residues" evidence="1">
    <location>
        <begin position="492"/>
        <end position="508"/>
    </location>
</feature>
<feature type="compositionally biased region" description="Polar residues" evidence="1">
    <location>
        <begin position="426"/>
        <end position="435"/>
    </location>
</feature>
<reference evidence="2 3" key="1">
    <citation type="submission" date="2020-03" db="EMBL/GenBank/DDBJ databases">
        <title>Draft Genome Sequence of Cudoniella acicularis.</title>
        <authorList>
            <person name="Buettner E."/>
            <person name="Kellner H."/>
        </authorList>
    </citation>
    <scope>NUCLEOTIDE SEQUENCE [LARGE SCALE GENOMIC DNA]</scope>
    <source>
        <strain evidence="2 3">DSM 108380</strain>
    </source>
</reference>
<evidence type="ECO:0000313" key="3">
    <source>
        <dbReference type="Proteomes" id="UP000566819"/>
    </source>
</evidence>
<feature type="region of interest" description="Disordered" evidence="1">
    <location>
        <begin position="561"/>
        <end position="586"/>
    </location>
</feature>
<feature type="region of interest" description="Disordered" evidence="1">
    <location>
        <begin position="308"/>
        <end position="331"/>
    </location>
</feature>
<comment type="caution">
    <text evidence="2">The sequence shown here is derived from an EMBL/GenBank/DDBJ whole genome shotgun (WGS) entry which is preliminary data.</text>
</comment>
<protein>
    <submittedName>
        <fullName evidence="2">Uncharacterized protein</fullName>
    </submittedName>
</protein>
<evidence type="ECO:0000256" key="1">
    <source>
        <dbReference type="SAM" id="MobiDB-lite"/>
    </source>
</evidence>
<feature type="compositionally biased region" description="Polar residues" evidence="1">
    <location>
        <begin position="479"/>
        <end position="490"/>
    </location>
</feature>
<accession>A0A8H4RJ40</accession>
<dbReference type="OrthoDB" id="3903267at2759"/>
<feature type="compositionally biased region" description="Basic and acidic residues" evidence="1">
    <location>
        <begin position="1"/>
        <end position="10"/>
    </location>
</feature>
<feature type="region of interest" description="Disordered" evidence="1">
    <location>
        <begin position="389"/>
        <end position="445"/>
    </location>
</feature>
<feature type="region of interest" description="Disordered" evidence="1">
    <location>
        <begin position="1"/>
        <end position="189"/>
    </location>
</feature>
<feature type="compositionally biased region" description="Basic and acidic residues" evidence="1">
    <location>
        <begin position="399"/>
        <end position="410"/>
    </location>
</feature>
<name>A0A8H4RJ40_9HELO</name>
<proteinExistence type="predicted"/>
<keyword evidence="3" id="KW-1185">Reference proteome</keyword>
<organism evidence="2 3">
    <name type="scientific">Cudoniella acicularis</name>
    <dbReference type="NCBI Taxonomy" id="354080"/>
    <lineage>
        <taxon>Eukaryota</taxon>
        <taxon>Fungi</taxon>
        <taxon>Dikarya</taxon>
        <taxon>Ascomycota</taxon>
        <taxon>Pezizomycotina</taxon>
        <taxon>Leotiomycetes</taxon>
        <taxon>Helotiales</taxon>
        <taxon>Tricladiaceae</taxon>
        <taxon>Cudoniella</taxon>
    </lineage>
</organism>
<dbReference type="Proteomes" id="UP000566819">
    <property type="component" value="Unassembled WGS sequence"/>
</dbReference>
<feature type="compositionally biased region" description="Low complexity" evidence="1">
    <location>
        <begin position="129"/>
        <end position="152"/>
    </location>
</feature>
<dbReference type="AlphaFoldDB" id="A0A8H4RJ40"/>
<sequence length="828" mass="89012">MPSLKDDKAMQRPLPASSLAVPEAPPLRSDTGGKSISGKTILPASMVGGKTILPSSINTPKSKAKAKDKKTPLESNSAKLSKDKVKKGQNANSSQPKHRFRWERGAKQWIEQQMNQRADENDAEESPNGAGASAKKGGKKGATAAKVQATPKAKTKADAGDDEAAGGNSTRRRKKAPGDPPNPNGRVVGRKLVMWHRPRMMEKLLLHTLYECQREGIVLPWDKIVHRLAPGSSGASALQHLNKIRDIIITEGHLVPPLIGKLGTPGSEGIRGYIRDMDSDIPTDTREVDWEEYIEDRKENLTIPGVVRGSGNYRRKQGDDGANAKSPGARIKKEPGVDEEVMQDVEPVRKVLKSAARRSKAINADEEVDPAELDSEDEYDPKATKKVKYARKPAKKSAIKAEPELGHETDSMSEESEHETDPFVTPTKTMSQSDDSPLMTPPESGVHEAIGESLTVKLCLDSKLLATFPSGASKDHTMHSTFNFVDNPQEISDGEDESGAEEVGESLEESPSAKASRARRAFTDRQANGTVNTLATSFQSNNGSGTNGFVGGMGIGSGIGMQNGYHAPKSENQSSRNSSFHNTPMLPNNALVQQQIFNAYQGFNDMPIVGGSQDLGLSNDMMAGGDDDIVLSSGFMPIGYEGPNVSARLRGYNAVADELAAAGILRPDRPLNNGGMYANNLSSFGGGAGQIGSFGATNYNSMMLSSNARMNHFSNPHGLLALNSFQSSTFNSAHDDDVEELPSSNSSSQISMGHGRSNSAPALVGHDLGKENAAASSPRHTFQNAFLLDTTAEEMVELHMEQEHLMDPEDFVDHGVDHDMDDDFAGIL</sequence>
<feature type="region of interest" description="Disordered" evidence="1">
    <location>
        <begin position="471"/>
        <end position="516"/>
    </location>
</feature>